<feature type="signal peptide" evidence="1">
    <location>
        <begin position="1"/>
        <end position="25"/>
    </location>
</feature>
<evidence type="ECO:0000313" key="3">
    <source>
        <dbReference type="Proteomes" id="UP000318995"/>
    </source>
</evidence>
<evidence type="ECO:0008006" key="4">
    <source>
        <dbReference type="Google" id="ProtNLM"/>
    </source>
</evidence>
<dbReference type="RefSeq" id="WP_146575183.1">
    <property type="nucleotide sequence ID" value="NZ_SJPH01000008.1"/>
</dbReference>
<comment type="caution">
    <text evidence="2">The sequence shown here is derived from an EMBL/GenBank/DDBJ whole genome shotgun (WGS) entry which is preliminary data.</text>
</comment>
<evidence type="ECO:0000313" key="2">
    <source>
        <dbReference type="EMBL" id="TWT41598.1"/>
    </source>
</evidence>
<sequence length="289" mass="31773" precursor="true">MSQRVHLGFASVFLLGASVGSFAFAAEDAGKHLLRYKFATGDVLRWEVDVRSSVRSTIEGTTQETETKTVSTKAWKVIDVLPSGEIEFINLVERVRMANDLPDRAPVKFDSASGETPPGFEDVARAVGTPLSAITINPRGEITKREVKHHQPAADPHEQIVLLLPEGPIGIGETWSQPQEIRVNIQDGGTRSIEARRKHRLKEVENGVAVIESEFQVLTPTTPEIDGQLAHRHVKGLIRFDIQRGRVVSQRLDGDERVLGFAGPSSSMHFLSRLEEKLLAAPASVANRP</sequence>
<dbReference type="OrthoDB" id="250033at2"/>
<evidence type="ECO:0000256" key="1">
    <source>
        <dbReference type="SAM" id="SignalP"/>
    </source>
</evidence>
<keyword evidence="1" id="KW-0732">Signal</keyword>
<dbReference type="Proteomes" id="UP000318995">
    <property type="component" value="Unassembled WGS sequence"/>
</dbReference>
<keyword evidence="3" id="KW-1185">Reference proteome</keyword>
<organism evidence="2 3">
    <name type="scientific">Botrimarina hoheduenensis</name>
    <dbReference type="NCBI Taxonomy" id="2528000"/>
    <lineage>
        <taxon>Bacteria</taxon>
        <taxon>Pseudomonadati</taxon>
        <taxon>Planctomycetota</taxon>
        <taxon>Planctomycetia</taxon>
        <taxon>Pirellulales</taxon>
        <taxon>Lacipirellulaceae</taxon>
        <taxon>Botrimarina</taxon>
    </lineage>
</organism>
<feature type="chain" id="PRO_5023126979" description="Preprotein translocase subunit SecD" evidence="1">
    <location>
        <begin position="26"/>
        <end position="289"/>
    </location>
</feature>
<proteinExistence type="predicted"/>
<accession>A0A5C5VSK0</accession>
<protein>
    <recommendedName>
        <fullName evidence="4">Preprotein translocase subunit SecD</fullName>
    </recommendedName>
</protein>
<reference evidence="2 3" key="1">
    <citation type="submission" date="2019-02" db="EMBL/GenBank/DDBJ databases">
        <title>Deep-cultivation of Planctomycetes and their phenomic and genomic characterization uncovers novel biology.</title>
        <authorList>
            <person name="Wiegand S."/>
            <person name="Jogler M."/>
            <person name="Boedeker C."/>
            <person name="Pinto D."/>
            <person name="Vollmers J."/>
            <person name="Rivas-Marin E."/>
            <person name="Kohn T."/>
            <person name="Peeters S.H."/>
            <person name="Heuer A."/>
            <person name="Rast P."/>
            <person name="Oberbeckmann S."/>
            <person name="Bunk B."/>
            <person name="Jeske O."/>
            <person name="Meyerdierks A."/>
            <person name="Storesund J.E."/>
            <person name="Kallscheuer N."/>
            <person name="Luecker S."/>
            <person name="Lage O.M."/>
            <person name="Pohl T."/>
            <person name="Merkel B.J."/>
            <person name="Hornburger P."/>
            <person name="Mueller R.-W."/>
            <person name="Bruemmer F."/>
            <person name="Labrenz M."/>
            <person name="Spormann A.M."/>
            <person name="Op Den Camp H."/>
            <person name="Overmann J."/>
            <person name="Amann R."/>
            <person name="Jetten M.S.M."/>
            <person name="Mascher T."/>
            <person name="Medema M.H."/>
            <person name="Devos D.P."/>
            <person name="Kaster A.-K."/>
            <person name="Ovreas L."/>
            <person name="Rohde M."/>
            <person name="Galperin M.Y."/>
            <person name="Jogler C."/>
        </authorList>
    </citation>
    <scope>NUCLEOTIDE SEQUENCE [LARGE SCALE GENOMIC DNA]</scope>
    <source>
        <strain evidence="2 3">Pla111</strain>
    </source>
</reference>
<dbReference type="AlphaFoldDB" id="A0A5C5VSK0"/>
<dbReference type="EMBL" id="SJPH01000008">
    <property type="protein sequence ID" value="TWT41598.1"/>
    <property type="molecule type" value="Genomic_DNA"/>
</dbReference>
<name>A0A5C5VSK0_9BACT</name>
<gene>
    <name evidence="2" type="ORF">Pla111_29750</name>
</gene>